<dbReference type="GO" id="GO:0006782">
    <property type="term" value="P:protoporphyrinogen IX biosynthetic process"/>
    <property type="evidence" value="ECO:0007669"/>
    <property type="project" value="UniProtKB-UniPathway"/>
</dbReference>
<protein>
    <recommendedName>
        <fullName evidence="4 13">Delta-aminolevulinic acid dehydratase</fullName>
        <ecNumber evidence="3 13">4.2.1.24</ecNumber>
    </recommendedName>
</protein>
<dbReference type="GO" id="GO:0008270">
    <property type="term" value="F:zinc ion binding"/>
    <property type="evidence" value="ECO:0007669"/>
    <property type="project" value="TreeGrafter"/>
</dbReference>
<reference evidence="15 16" key="1">
    <citation type="submission" date="2019-02" db="EMBL/GenBank/DDBJ databases">
        <title>Genomic Encyclopedia of Type Strains, Phase IV (KMG-IV): sequencing the most valuable type-strain genomes for metagenomic binning, comparative biology and taxonomic classification.</title>
        <authorList>
            <person name="Goeker M."/>
        </authorList>
    </citation>
    <scope>NUCLEOTIDE SEQUENCE [LARGE SCALE GENOMIC DNA]</scope>
    <source>
        <strain evidence="15 16">DSM 28825</strain>
    </source>
</reference>
<dbReference type="Pfam" id="PF00490">
    <property type="entry name" value="ALAD"/>
    <property type="match status" value="1"/>
</dbReference>
<dbReference type="EMBL" id="SHKN01000001">
    <property type="protein sequence ID" value="RZT96055.1"/>
    <property type="molecule type" value="Genomic_DNA"/>
</dbReference>
<keyword evidence="12" id="KW-0460">Magnesium</keyword>
<comment type="similarity">
    <text evidence="2 14">Belongs to the ALAD family.</text>
</comment>
<feature type="binding site" evidence="10">
    <location>
        <position position="317"/>
    </location>
    <ligand>
        <name>5-aminolevulinate</name>
        <dbReference type="ChEBI" id="CHEBI:356416"/>
        <label>2</label>
    </ligand>
</feature>
<proteinExistence type="inferred from homology"/>
<dbReference type="PRINTS" id="PR00144">
    <property type="entry name" value="DALDHYDRTASE"/>
</dbReference>
<evidence type="ECO:0000313" key="15">
    <source>
        <dbReference type="EMBL" id="RZT96055.1"/>
    </source>
</evidence>
<organism evidence="15 16">
    <name type="scientific">Ancylomarina subtilis</name>
    <dbReference type="NCBI Taxonomy" id="1639035"/>
    <lineage>
        <taxon>Bacteria</taxon>
        <taxon>Pseudomonadati</taxon>
        <taxon>Bacteroidota</taxon>
        <taxon>Bacteroidia</taxon>
        <taxon>Marinilabiliales</taxon>
        <taxon>Marinifilaceae</taxon>
        <taxon>Ancylomarina</taxon>
    </lineage>
</organism>
<keyword evidence="11" id="KW-0479">Metal-binding</keyword>
<dbReference type="Gene3D" id="3.20.20.70">
    <property type="entry name" value="Aldolase class I"/>
    <property type="match status" value="1"/>
</dbReference>
<dbReference type="InterPro" id="IPR001731">
    <property type="entry name" value="ALAD"/>
</dbReference>
<dbReference type="SMART" id="SM01004">
    <property type="entry name" value="ALAD"/>
    <property type="match status" value="1"/>
</dbReference>
<evidence type="ECO:0000256" key="5">
    <source>
        <dbReference type="ARBA" id="ARBA00023133"/>
    </source>
</evidence>
<evidence type="ECO:0000313" key="16">
    <source>
        <dbReference type="Proteomes" id="UP000293562"/>
    </source>
</evidence>
<evidence type="ECO:0000256" key="9">
    <source>
        <dbReference type="PIRSR" id="PIRSR001415-1"/>
    </source>
</evidence>
<evidence type="ECO:0000256" key="4">
    <source>
        <dbReference type="ARBA" id="ARBA00020771"/>
    </source>
</evidence>
<sequence>MSLRPLFPQTRLRRNRYSKVVRDMVAETSLSTADLIMPLFVCPGEKVKNPIKSMPGNDQLSVDLLVEKCKDLYASGVKSVLLFGIPESKDEDGTVATHEHGIVQKATRAIKEVLPEMYIIADICNCEYTTHGHCGTIIDGDVDNDSTLVTLSAQAVSLAEAGVDMVAPSDMMDGRIGHMRAALDENCFDKIPIMAYSAKYASGFYGPFRDAADSAPQFGDRSTYQMDPRNSDEAIREVEMDIAEGADIVMVKPALSYLDVIYRTKHEFNTPVAAYNVSGEFSMVKAAQERDWIDGNRVMMEIMTSIKRAGADIIITYHAQEVAEILNKR</sequence>
<comment type="pathway">
    <text evidence="1">Porphyrin-containing compound metabolism; protoporphyrin-IX biosynthesis; coproporphyrinogen-III from 5-aminolevulinate: step 1/4.</text>
</comment>
<gene>
    <name evidence="15" type="ORF">EV201_0687</name>
</gene>
<dbReference type="InterPro" id="IPR013785">
    <property type="entry name" value="Aldolase_TIM"/>
</dbReference>
<dbReference type="PIRSF" id="PIRSF001415">
    <property type="entry name" value="Porphbilin_synth"/>
    <property type="match status" value="1"/>
</dbReference>
<feature type="binding site" evidence="10">
    <location>
        <position position="209"/>
    </location>
    <ligand>
        <name>5-aminolevulinate</name>
        <dbReference type="ChEBI" id="CHEBI:356416"/>
        <label>1</label>
    </ligand>
</feature>
<feature type="active site" description="Schiff-base intermediate with substrate" evidence="9">
    <location>
        <position position="199"/>
    </location>
</feature>
<comment type="caution">
    <text evidence="15">The sequence shown here is derived from an EMBL/GenBank/DDBJ whole genome shotgun (WGS) entry which is preliminary data.</text>
</comment>
<comment type="subunit">
    <text evidence="13">Homooctamer.</text>
</comment>
<feature type="binding site" evidence="10">
    <location>
        <position position="221"/>
    </location>
    <ligand>
        <name>5-aminolevulinate</name>
        <dbReference type="ChEBI" id="CHEBI:356416"/>
        <label>1</label>
    </ligand>
</feature>
<dbReference type="PROSITE" id="PS00169">
    <property type="entry name" value="D_ALA_DEHYDRATASE"/>
    <property type="match status" value="1"/>
</dbReference>
<accession>A0A4V2FSY6</accession>
<evidence type="ECO:0000256" key="8">
    <source>
        <dbReference type="ARBA" id="ARBA00047651"/>
    </source>
</evidence>
<dbReference type="GO" id="GO:0005829">
    <property type="term" value="C:cytosol"/>
    <property type="evidence" value="ECO:0007669"/>
    <property type="project" value="TreeGrafter"/>
</dbReference>
<name>A0A4V2FSY6_9BACT</name>
<feature type="binding site" evidence="11">
    <location>
        <position position="134"/>
    </location>
    <ligand>
        <name>Zn(2+)</name>
        <dbReference type="ChEBI" id="CHEBI:29105"/>
        <note>catalytic</note>
    </ligand>
</feature>
<keyword evidence="6 13" id="KW-0456">Lyase</keyword>
<keyword evidence="5" id="KW-0350">Heme biosynthesis</keyword>
<feature type="binding site" evidence="11">
    <location>
        <position position="126"/>
    </location>
    <ligand>
        <name>Zn(2+)</name>
        <dbReference type="ChEBI" id="CHEBI:29105"/>
        <note>catalytic</note>
    </ligand>
</feature>
<dbReference type="OrthoDB" id="9805001at2"/>
<keyword evidence="7 13" id="KW-0627">Porphyrin biosynthesis</keyword>
<evidence type="ECO:0000256" key="13">
    <source>
        <dbReference type="RuleBase" id="RU000515"/>
    </source>
</evidence>
<dbReference type="SUPFAM" id="SSF51569">
    <property type="entry name" value="Aldolase"/>
    <property type="match status" value="1"/>
</dbReference>
<evidence type="ECO:0000256" key="3">
    <source>
        <dbReference type="ARBA" id="ARBA00012053"/>
    </source>
</evidence>
<evidence type="ECO:0000256" key="14">
    <source>
        <dbReference type="RuleBase" id="RU004161"/>
    </source>
</evidence>
<evidence type="ECO:0000256" key="6">
    <source>
        <dbReference type="ARBA" id="ARBA00023239"/>
    </source>
</evidence>
<dbReference type="FunFam" id="3.20.20.70:FF:000019">
    <property type="entry name" value="Delta-aminolevulinic acid dehydratase"/>
    <property type="match status" value="1"/>
</dbReference>
<evidence type="ECO:0000256" key="10">
    <source>
        <dbReference type="PIRSR" id="PIRSR001415-2"/>
    </source>
</evidence>
<evidence type="ECO:0000256" key="7">
    <source>
        <dbReference type="ARBA" id="ARBA00023244"/>
    </source>
</evidence>
<dbReference type="GO" id="GO:0004655">
    <property type="term" value="F:porphobilinogen synthase activity"/>
    <property type="evidence" value="ECO:0007669"/>
    <property type="project" value="UniProtKB-EC"/>
</dbReference>
<dbReference type="InterPro" id="IPR030656">
    <property type="entry name" value="ALAD_AS"/>
</dbReference>
<dbReference type="AlphaFoldDB" id="A0A4V2FSY6"/>
<dbReference type="CDD" id="cd00384">
    <property type="entry name" value="ALAD_PBGS"/>
    <property type="match status" value="1"/>
</dbReference>
<dbReference type="UniPathway" id="UPA00251">
    <property type="reaction ID" value="UER00318"/>
</dbReference>
<comment type="catalytic activity">
    <reaction evidence="8 13">
        <text>2 5-aminolevulinate = porphobilinogen + 2 H2O + H(+)</text>
        <dbReference type="Rhea" id="RHEA:24064"/>
        <dbReference type="ChEBI" id="CHEBI:15377"/>
        <dbReference type="ChEBI" id="CHEBI:15378"/>
        <dbReference type="ChEBI" id="CHEBI:58126"/>
        <dbReference type="ChEBI" id="CHEBI:356416"/>
        <dbReference type="EC" id="4.2.1.24"/>
    </reaction>
</comment>
<dbReference type="RefSeq" id="WP_130305969.1">
    <property type="nucleotide sequence ID" value="NZ_SHKN01000001.1"/>
</dbReference>
<evidence type="ECO:0000256" key="12">
    <source>
        <dbReference type="PIRSR" id="PIRSR001415-5"/>
    </source>
</evidence>
<dbReference type="PANTHER" id="PTHR11458:SF0">
    <property type="entry name" value="DELTA-AMINOLEVULINIC ACID DEHYDRATASE"/>
    <property type="match status" value="1"/>
</dbReference>
<feature type="binding site" evidence="11">
    <location>
        <position position="124"/>
    </location>
    <ligand>
        <name>Zn(2+)</name>
        <dbReference type="ChEBI" id="CHEBI:29105"/>
        <note>catalytic</note>
    </ligand>
</feature>
<feature type="binding site" evidence="10">
    <location>
        <position position="278"/>
    </location>
    <ligand>
        <name>5-aminolevulinate</name>
        <dbReference type="ChEBI" id="CHEBI:356416"/>
        <label>2</label>
    </ligand>
</feature>
<feature type="active site" description="Schiff-base intermediate with substrate" evidence="9">
    <location>
        <position position="252"/>
    </location>
</feature>
<evidence type="ECO:0000256" key="1">
    <source>
        <dbReference type="ARBA" id="ARBA00004694"/>
    </source>
</evidence>
<keyword evidence="11" id="KW-0862">Zinc</keyword>
<dbReference type="Proteomes" id="UP000293562">
    <property type="component" value="Unassembled WGS sequence"/>
</dbReference>
<evidence type="ECO:0000256" key="11">
    <source>
        <dbReference type="PIRSR" id="PIRSR001415-3"/>
    </source>
</evidence>
<evidence type="ECO:0000256" key="2">
    <source>
        <dbReference type="ARBA" id="ARBA00008055"/>
    </source>
</evidence>
<keyword evidence="16" id="KW-1185">Reference proteome</keyword>
<dbReference type="PANTHER" id="PTHR11458">
    <property type="entry name" value="DELTA-AMINOLEVULINIC ACID DEHYDRATASE"/>
    <property type="match status" value="1"/>
</dbReference>
<feature type="binding site" evidence="12">
    <location>
        <position position="237"/>
    </location>
    <ligand>
        <name>Mg(2+)</name>
        <dbReference type="ChEBI" id="CHEBI:18420"/>
    </ligand>
</feature>
<dbReference type="NCBIfam" id="NF006762">
    <property type="entry name" value="PRK09283.1"/>
    <property type="match status" value="1"/>
</dbReference>
<dbReference type="EC" id="4.2.1.24" evidence="3 13"/>